<accession>A0A9P6HMZ0</accession>
<name>A0A9P6HMZ0_9AGAM</name>
<dbReference type="Proteomes" id="UP000736335">
    <property type="component" value="Unassembled WGS sequence"/>
</dbReference>
<proteinExistence type="predicted"/>
<comment type="caution">
    <text evidence="1">The sequence shown here is derived from an EMBL/GenBank/DDBJ whole genome shotgun (WGS) entry which is preliminary data.</text>
</comment>
<gene>
    <name evidence="1" type="ORF">BJ322DRAFT_1039306</name>
</gene>
<organism evidence="1 2">
    <name type="scientific">Thelephora terrestris</name>
    <dbReference type="NCBI Taxonomy" id="56493"/>
    <lineage>
        <taxon>Eukaryota</taxon>
        <taxon>Fungi</taxon>
        <taxon>Dikarya</taxon>
        <taxon>Basidiomycota</taxon>
        <taxon>Agaricomycotina</taxon>
        <taxon>Agaricomycetes</taxon>
        <taxon>Thelephorales</taxon>
        <taxon>Thelephoraceae</taxon>
        <taxon>Thelephora</taxon>
    </lineage>
</organism>
<keyword evidence="2" id="KW-1185">Reference proteome</keyword>
<sequence length="270" mass="30999">MAPKQLKVPKKKPALEDLDKFENSRHLTQVMHDTLVALSTRVERDGPGLAIDPHLIKIDPRNGEGLLMDYDVSLNMGVELKMVRQSVLDYTKVCTTWVERACIPQLHPYFGRPVEHVAYYMSMEESPVGGLKLTRDQWLDVIKENSVEGIEGVPVSPEVQKKVEEWLLGLHARLSMNKKTKTLAQDIIDTWVEGREEGTSEQEEETKGKRRWEVLPLDSIPMEDHPFRSPTKWENLGFMEFQSVQPMIYEPKTREISALSRSVPRKASEH</sequence>
<dbReference type="EMBL" id="WIUZ02000002">
    <property type="protein sequence ID" value="KAF9791023.1"/>
    <property type="molecule type" value="Genomic_DNA"/>
</dbReference>
<reference evidence="1" key="2">
    <citation type="submission" date="2020-11" db="EMBL/GenBank/DDBJ databases">
        <authorList>
            <consortium name="DOE Joint Genome Institute"/>
            <person name="Kuo A."/>
            <person name="Miyauchi S."/>
            <person name="Kiss E."/>
            <person name="Drula E."/>
            <person name="Kohler A."/>
            <person name="Sanchez-Garcia M."/>
            <person name="Andreopoulos B."/>
            <person name="Barry K.W."/>
            <person name="Bonito G."/>
            <person name="Buee M."/>
            <person name="Carver A."/>
            <person name="Chen C."/>
            <person name="Cichocki N."/>
            <person name="Clum A."/>
            <person name="Culley D."/>
            <person name="Crous P.W."/>
            <person name="Fauchery L."/>
            <person name="Girlanda M."/>
            <person name="Hayes R."/>
            <person name="Keri Z."/>
            <person name="Labutti K."/>
            <person name="Lipzen A."/>
            <person name="Lombard V."/>
            <person name="Magnuson J."/>
            <person name="Maillard F."/>
            <person name="Morin E."/>
            <person name="Murat C."/>
            <person name="Nolan M."/>
            <person name="Ohm R."/>
            <person name="Pangilinan J."/>
            <person name="Pereira M."/>
            <person name="Perotto S."/>
            <person name="Peter M."/>
            <person name="Riley R."/>
            <person name="Sitrit Y."/>
            <person name="Stielow B."/>
            <person name="Szollosi G."/>
            <person name="Zifcakova L."/>
            <person name="Stursova M."/>
            <person name="Spatafora J.W."/>
            <person name="Tedersoo L."/>
            <person name="Vaario L.-M."/>
            <person name="Yamada A."/>
            <person name="Yan M."/>
            <person name="Wang P."/>
            <person name="Xu J."/>
            <person name="Bruns T."/>
            <person name="Baldrian P."/>
            <person name="Vilgalys R."/>
            <person name="Henrissat B."/>
            <person name="Grigoriev I.V."/>
            <person name="Hibbett D."/>
            <person name="Nagy L.G."/>
            <person name="Martin F.M."/>
        </authorList>
    </citation>
    <scope>NUCLEOTIDE SEQUENCE</scope>
    <source>
        <strain evidence="1">UH-Tt-Lm1</strain>
    </source>
</reference>
<evidence type="ECO:0000313" key="2">
    <source>
        <dbReference type="Proteomes" id="UP000736335"/>
    </source>
</evidence>
<evidence type="ECO:0000313" key="1">
    <source>
        <dbReference type="EMBL" id="KAF9791023.1"/>
    </source>
</evidence>
<dbReference type="AlphaFoldDB" id="A0A9P6HMZ0"/>
<protein>
    <submittedName>
        <fullName evidence="1">Uncharacterized protein</fullName>
    </submittedName>
</protein>
<reference evidence="1" key="1">
    <citation type="journal article" date="2020" name="Nat. Commun.">
        <title>Large-scale genome sequencing of mycorrhizal fungi provides insights into the early evolution of symbiotic traits.</title>
        <authorList>
            <person name="Miyauchi S."/>
            <person name="Kiss E."/>
            <person name="Kuo A."/>
            <person name="Drula E."/>
            <person name="Kohler A."/>
            <person name="Sanchez-Garcia M."/>
            <person name="Morin E."/>
            <person name="Andreopoulos B."/>
            <person name="Barry K.W."/>
            <person name="Bonito G."/>
            <person name="Buee M."/>
            <person name="Carver A."/>
            <person name="Chen C."/>
            <person name="Cichocki N."/>
            <person name="Clum A."/>
            <person name="Culley D."/>
            <person name="Crous P.W."/>
            <person name="Fauchery L."/>
            <person name="Girlanda M."/>
            <person name="Hayes R.D."/>
            <person name="Keri Z."/>
            <person name="LaButti K."/>
            <person name="Lipzen A."/>
            <person name="Lombard V."/>
            <person name="Magnuson J."/>
            <person name="Maillard F."/>
            <person name="Murat C."/>
            <person name="Nolan M."/>
            <person name="Ohm R.A."/>
            <person name="Pangilinan J."/>
            <person name="Pereira M.F."/>
            <person name="Perotto S."/>
            <person name="Peter M."/>
            <person name="Pfister S."/>
            <person name="Riley R."/>
            <person name="Sitrit Y."/>
            <person name="Stielow J.B."/>
            <person name="Szollosi G."/>
            <person name="Zifcakova L."/>
            <person name="Stursova M."/>
            <person name="Spatafora J.W."/>
            <person name="Tedersoo L."/>
            <person name="Vaario L.M."/>
            <person name="Yamada A."/>
            <person name="Yan M."/>
            <person name="Wang P."/>
            <person name="Xu J."/>
            <person name="Bruns T."/>
            <person name="Baldrian P."/>
            <person name="Vilgalys R."/>
            <person name="Dunand C."/>
            <person name="Henrissat B."/>
            <person name="Grigoriev I.V."/>
            <person name="Hibbett D."/>
            <person name="Nagy L.G."/>
            <person name="Martin F.M."/>
        </authorList>
    </citation>
    <scope>NUCLEOTIDE SEQUENCE</scope>
    <source>
        <strain evidence="1">UH-Tt-Lm1</strain>
    </source>
</reference>